<keyword evidence="2" id="KW-0547">Nucleotide-binding</keyword>
<evidence type="ECO:0000259" key="1">
    <source>
        <dbReference type="Pfam" id="PF00005"/>
    </source>
</evidence>
<protein>
    <submittedName>
        <fullName evidence="2">ABC transporter ATP-binding protein</fullName>
    </submittedName>
</protein>
<dbReference type="InterPro" id="IPR027417">
    <property type="entry name" value="P-loop_NTPase"/>
</dbReference>
<dbReference type="EMBL" id="BBLG01000007">
    <property type="protein sequence ID" value="GAK77141.1"/>
    <property type="molecule type" value="Genomic_DNA"/>
</dbReference>
<accession>A0A081DDZ5</accession>
<feature type="domain" description="ABC transporter" evidence="1">
    <location>
        <begin position="1"/>
        <end position="38"/>
    </location>
</feature>
<evidence type="ECO:0000313" key="2">
    <source>
        <dbReference type="EMBL" id="GAK77141.1"/>
    </source>
</evidence>
<dbReference type="GO" id="GO:0005524">
    <property type="term" value="F:ATP binding"/>
    <property type="evidence" value="ECO:0007669"/>
    <property type="project" value="UniProtKB-KW"/>
</dbReference>
<sequence>MSIARGEKVSFVGRNGEGKSTMIKAILNEIEVEGNCQLGHNVKVGYLRKIRQLC</sequence>
<dbReference type="GO" id="GO:0016887">
    <property type="term" value="F:ATP hydrolysis activity"/>
    <property type="evidence" value="ECO:0007669"/>
    <property type="project" value="InterPro"/>
</dbReference>
<gene>
    <name evidence="2" type="ORF">JCM19296_2746</name>
</gene>
<organism evidence="2 3">
    <name type="scientific">Nonlabens ulvanivorans</name>
    <name type="common">Persicivirga ulvanivorans</name>
    <dbReference type="NCBI Taxonomy" id="906888"/>
    <lineage>
        <taxon>Bacteria</taxon>
        <taxon>Pseudomonadati</taxon>
        <taxon>Bacteroidota</taxon>
        <taxon>Flavobacteriia</taxon>
        <taxon>Flavobacteriales</taxon>
        <taxon>Flavobacteriaceae</taxon>
        <taxon>Nonlabens</taxon>
    </lineage>
</organism>
<proteinExistence type="predicted"/>
<dbReference type="AlphaFoldDB" id="A0A081DDZ5"/>
<dbReference type="InterPro" id="IPR003439">
    <property type="entry name" value="ABC_transporter-like_ATP-bd"/>
</dbReference>
<comment type="caution">
    <text evidence="2">The sequence shown here is derived from an EMBL/GenBank/DDBJ whole genome shotgun (WGS) entry which is preliminary data.</text>
</comment>
<evidence type="ECO:0000313" key="3">
    <source>
        <dbReference type="Proteomes" id="UP000028980"/>
    </source>
</evidence>
<dbReference type="Proteomes" id="UP000028980">
    <property type="component" value="Unassembled WGS sequence"/>
</dbReference>
<reference evidence="2 3" key="1">
    <citation type="journal article" date="2014" name="Genome Announc.">
        <title>Draft Genome Sequences of Marine Flavobacterium Nonlabens Strains NR17, NR24, NR27, NR32, NR33, and Ara13.</title>
        <authorList>
            <person name="Nakanishi M."/>
            <person name="Meirelles P."/>
            <person name="Suzuki R."/>
            <person name="Takatani N."/>
            <person name="Mino S."/>
            <person name="Suda W."/>
            <person name="Oshima K."/>
            <person name="Hattori M."/>
            <person name="Ohkuma M."/>
            <person name="Hosokawa M."/>
            <person name="Miyashita K."/>
            <person name="Thompson F.L."/>
            <person name="Niwa A."/>
            <person name="Sawabe T."/>
            <person name="Sawabe T."/>
        </authorList>
    </citation>
    <scope>NUCLEOTIDE SEQUENCE [LARGE SCALE GENOMIC DNA]</scope>
    <source>
        <strain evidence="3">JCM19296</strain>
    </source>
</reference>
<dbReference type="Gene3D" id="3.40.50.300">
    <property type="entry name" value="P-loop containing nucleotide triphosphate hydrolases"/>
    <property type="match status" value="1"/>
</dbReference>
<dbReference type="SUPFAM" id="SSF52540">
    <property type="entry name" value="P-loop containing nucleoside triphosphate hydrolases"/>
    <property type="match status" value="1"/>
</dbReference>
<keyword evidence="2" id="KW-0067">ATP-binding</keyword>
<name>A0A081DDZ5_NONUL</name>
<dbReference type="Pfam" id="PF00005">
    <property type="entry name" value="ABC_tran"/>
    <property type="match status" value="1"/>
</dbReference>